<feature type="compositionally biased region" description="Basic and acidic residues" evidence="1">
    <location>
        <begin position="1"/>
        <end position="11"/>
    </location>
</feature>
<dbReference type="RefSeq" id="WP_259961128.1">
    <property type="nucleotide sequence ID" value="NZ_JAOAMV010000002.1"/>
</dbReference>
<proteinExistence type="predicted"/>
<evidence type="ECO:0000256" key="1">
    <source>
        <dbReference type="SAM" id="MobiDB-lite"/>
    </source>
</evidence>
<gene>
    <name evidence="2" type="ORF">N0B51_04925</name>
</gene>
<comment type="caution">
    <text evidence="2">The sequence shown here is derived from an EMBL/GenBank/DDBJ whole genome shotgun (WGS) entry which is preliminary data.</text>
</comment>
<keyword evidence="3" id="KW-1185">Reference proteome</keyword>
<feature type="compositionally biased region" description="Basic and acidic residues" evidence="1">
    <location>
        <begin position="34"/>
        <end position="53"/>
    </location>
</feature>
<protein>
    <submittedName>
        <fullName evidence="2">Uncharacterized protein</fullName>
    </submittedName>
</protein>
<name>A0A9X3AME7_9SPHN</name>
<evidence type="ECO:0000313" key="3">
    <source>
        <dbReference type="Proteomes" id="UP001142648"/>
    </source>
</evidence>
<evidence type="ECO:0000313" key="2">
    <source>
        <dbReference type="EMBL" id="MCT2558317.1"/>
    </source>
</evidence>
<organism evidence="2 3">
    <name type="scientific">Tsuneonella litorea</name>
    <dbReference type="NCBI Taxonomy" id="2976475"/>
    <lineage>
        <taxon>Bacteria</taxon>
        <taxon>Pseudomonadati</taxon>
        <taxon>Pseudomonadota</taxon>
        <taxon>Alphaproteobacteria</taxon>
        <taxon>Sphingomonadales</taxon>
        <taxon>Erythrobacteraceae</taxon>
        <taxon>Tsuneonella</taxon>
    </lineage>
</organism>
<feature type="compositionally biased region" description="Basic and acidic residues" evidence="1">
    <location>
        <begin position="67"/>
        <end position="77"/>
    </location>
</feature>
<dbReference type="AlphaFoldDB" id="A0A9X3AME7"/>
<reference evidence="2" key="1">
    <citation type="submission" date="2022-09" db="EMBL/GenBank/DDBJ databases">
        <title>The genome sequence of Tsuneonella sp. YG55.</title>
        <authorList>
            <person name="Liu Y."/>
        </authorList>
    </citation>
    <scope>NUCLEOTIDE SEQUENCE</scope>
    <source>
        <strain evidence="2">YG55</strain>
    </source>
</reference>
<feature type="region of interest" description="Disordered" evidence="1">
    <location>
        <begin position="1"/>
        <end position="88"/>
    </location>
</feature>
<accession>A0A9X3AME7</accession>
<dbReference type="EMBL" id="JAOAMV010000002">
    <property type="protein sequence ID" value="MCT2558317.1"/>
    <property type="molecule type" value="Genomic_DNA"/>
</dbReference>
<sequence>MPERQSRHPDNDIIDQAQKDSVPGVQGSSAGGEVNRRVGSRADEKTAQGKLEGDEVETVTGSDNPQEDARKGPKTVEHMVGGGSSPSR</sequence>
<dbReference type="Proteomes" id="UP001142648">
    <property type="component" value="Unassembled WGS sequence"/>
</dbReference>